<dbReference type="RefSeq" id="XP_005780896.1">
    <property type="nucleotide sequence ID" value="XM_005780839.1"/>
</dbReference>
<feature type="region of interest" description="Disordered" evidence="1">
    <location>
        <begin position="12"/>
        <end position="33"/>
    </location>
</feature>
<reference evidence="3" key="1">
    <citation type="journal article" date="2013" name="Nature">
        <title>Pan genome of the phytoplankton Emiliania underpins its global distribution.</title>
        <authorList>
            <person name="Read B.A."/>
            <person name="Kegel J."/>
            <person name="Klute M.J."/>
            <person name="Kuo A."/>
            <person name="Lefebvre S.C."/>
            <person name="Maumus F."/>
            <person name="Mayer C."/>
            <person name="Miller J."/>
            <person name="Monier A."/>
            <person name="Salamov A."/>
            <person name="Young J."/>
            <person name="Aguilar M."/>
            <person name="Claverie J.M."/>
            <person name="Frickenhaus S."/>
            <person name="Gonzalez K."/>
            <person name="Herman E.K."/>
            <person name="Lin Y.C."/>
            <person name="Napier J."/>
            <person name="Ogata H."/>
            <person name="Sarno A.F."/>
            <person name="Shmutz J."/>
            <person name="Schroeder D."/>
            <person name="de Vargas C."/>
            <person name="Verret F."/>
            <person name="von Dassow P."/>
            <person name="Valentin K."/>
            <person name="Van de Peer Y."/>
            <person name="Wheeler G."/>
            <person name="Dacks J.B."/>
            <person name="Delwiche C.F."/>
            <person name="Dyhrman S.T."/>
            <person name="Glockner G."/>
            <person name="John U."/>
            <person name="Richards T."/>
            <person name="Worden A.Z."/>
            <person name="Zhang X."/>
            <person name="Grigoriev I.V."/>
            <person name="Allen A.E."/>
            <person name="Bidle K."/>
            <person name="Borodovsky M."/>
            <person name="Bowler C."/>
            <person name="Brownlee C."/>
            <person name="Cock J.M."/>
            <person name="Elias M."/>
            <person name="Gladyshev V.N."/>
            <person name="Groth M."/>
            <person name="Guda C."/>
            <person name="Hadaegh A."/>
            <person name="Iglesias-Rodriguez M.D."/>
            <person name="Jenkins J."/>
            <person name="Jones B.M."/>
            <person name="Lawson T."/>
            <person name="Leese F."/>
            <person name="Lindquist E."/>
            <person name="Lobanov A."/>
            <person name="Lomsadze A."/>
            <person name="Malik S.B."/>
            <person name="Marsh M.E."/>
            <person name="Mackinder L."/>
            <person name="Mock T."/>
            <person name="Mueller-Roeber B."/>
            <person name="Pagarete A."/>
            <person name="Parker M."/>
            <person name="Probert I."/>
            <person name="Quesneville H."/>
            <person name="Raines C."/>
            <person name="Rensing S.A."/>
            <person name="Riano-Pachon D.M."/>
            <person name="Richier S."/>
            <person name="Rokitta S."/>
            <person name="Shiraiwa Y."/>
            <person name="Soanes D.M."/>
            <person name="van der Giezen M."/>
            <person name="Wahlund T.M."/>
            <person name="Williams B."/>
            <person name="Wilson W."/>
            <person name="Wolfe G."/>
            <person name="Wurch L.L."/>
        </authorList>
    </citation>
    <scope>NUCLEOTIDE SEQUENCE</scope>
</reference>
<evidence type="ECO:0000313" key="2">
    <source>
        <dbReference type="EnsemblProtists" id="EOD28467"/>
    </source>
</evidence>
<evidence type="ECO:0000256" key="1">
    <source>
        <dbReference type="SAM" id="MobiDB-lite"/>
    </source>
</evidence>
<feature type="region of interest" description="Disordered" evidence="1">
    <location>
        <begin position="144"/>
        <end position="230"/>
    </location>
</feature>
<dbReference type="EnsemblProtists" id="EOD28467">
    <property type="protein sequence ID" value="EOD28467"/>
    <property type="gene ID" value="EMIHUDRAFT_99953"/>
</dbReference>
<dbReference type="HOGENOM" id="CLU_1206736_0_0_1"/>
<feature type="compositionally biased region" description="Acidic residues" evidence="1">
    <location>
        <begin position="184"/>
        <end position="230"/>
    </location>
</feature>
<dbReference type="AlphaFoldDB" id="A0A0D3JY82"/>
<evidence type="ECO:0008006" key="4">
    <source>
        <dbReference type="Google" id="ProtNLM"/>
    </source>
</evidence>
<dbReference type="PaxDb" id="2903-EOD28467"/>
<organism evidence="2 3">
    <name type="scientific">Emiliania huxleyi (strain CCMP1516)</name>
    <dbReference type="NCBI Taxonomy" id="280463"/>
    <lineage>
        <taxon>Eukaryota</taxon>
        <taxon>Haptista</taxon>
        <taxon>Haptophyta</taxon>
        <taxon>Prymnesiophyceae</taxon>
        <taxon>Isochrysidales</taxon>
        <taxon>Noelaerhabdaceae</taxon>
        <taxon>Emiliania</taxon>
    </lineage>
</organism>
<sequence>MPINFPDGVLCREPGSRRRAPLQPPATWDGRGYETARDTDLLAAWRTLREHPAAVASRITRATRVRGVARYSDRGAARPHLTASAFAASEHCTLRVGEHYPAELNPSGASARSAKRARAAAGPGLRLLRGASWAAATELEALEAAAQAGAEGEGSASEVEEGEEGAEEGAAGRRADGSRRDRDDGDGEGDGEEDGLEEDEDAILGDENGFDGFEDGGDDLDSGGEDEPEY</sequence>
<reference evidence="2" key="2">
    <citation type="submission" date="2024-10" db="UniProtKB">
        <authorList>
            <consortium name="EnsemblProtists"/>
        </authorList>
    </citation>
    <scope>IDENTIFICATION</scope>
</reference>
<dbReference type="Proteomes" id="UP000013827">
    <property type="component" value="Unassembled WGS sequence"/>
</dbReference>
<keyword evidence="3" id="KW-1185">Reference proteome</keyword>
<evidence type="ECO:0000313" key="3">
    <source>
        <dbReference type="Proteomes" id="UP000013827"/>
    </source>
</evidence>
<proteinExistence type="predicted"/>
<feature type="compositionally biased region" description="Acidic residues" evidence="1">
    <location>
        <begin position="158"/>
        <end position="167"/>
    </location>
</feature>
<feature type="compositionally biased region" description="Basic and acidic residues" evidence="1">
    <location>
        <begin position="170"/>
        <end position="183"/>
    </location>
</feature>
<protein>
    <recommendedName>
        <fullName evidence="4">DNA-directed RNA polymerase III subunit</fullName>
    </recommendedName>
</protein>
<accession>A0A0D3JY82</accession>
<dbReference type="GeneID" id="17274013"/>
<feature type="compositionally biased region" description="Low complexity" evidence="1">
    <location>
        <begin position="144"/>
        <end position="157"/>
    </location>
</feature>
<name>A0A0D3JY82_EMIH1</name>
<dbReference type="KEGG" id="ehx:EMIHUDRAFT_99953"/>